<dbReference type="PANTHER" id="PTHR33872">
    <property type="entry name" value="DNA POLYMERASE EPSILON CATALYTIC SUBUNIT A"/>
    <property type="match status" value="1"/>
</dbReference>
<protein>
    <submittedName>
        <fullName evidence="1">Uncharacterized protein</fullName>
    </submittedName>
</protein>
<accession>A0ABP0U7J8</accession>
<keyword evidence="2" id="KW-1185">Reference proteome</keyword>
<evidence type="ECO:0000313" key="1">
    <source>
        <dbReference type="EMBL" id="CAK9214643.1"/>
    </source>
</evidence>
<evidence type="ECO:0000313" key="2">
    <source>
        <dbReference type="Proteomes" id="UP001497512"/>
    </source>
</evidence>
<reference evidence="1" key="1">
    <citation type="submission" date="2024-02" db="EMBL/GenBank/DDBJ databases">
        <authorList>
            <consortium name="ELIXIR-Norway"/>
            <consortium name="Elixir Norway"/>
        </authorList>
    </citation>
    <scope>NUCLEOTIDE SEQUENCE</scope>
</reference>
<organism evidence="1 2">
    <name type="scientific">Sphagnum troendelagicum</name>
    <dbReference type="NCBI Taxonomy" id="128251"/>
    <lineage>
        <taxon>Eukaryota</taxon>
        <taxon>Viridiplantae</taxon>
        <taxon>Streptophyta</taxon>
        <taxon>Embryophyta</taxon>
        <taxon>Bryophyta</taxon>
        <taxon>Sphagnophytina</taxon>
        <taxon>Sphagnopsida</taxon>
        <taxon>Sphagnales</taxon>
        <taxon>Sphagnaceae</taxon>
        <taxon>Sphagnum</taxon>
    </lineage>
</organism>
<proteinExistence type="predicted"/>
<sequence>MGSLMAGWSTNPLDAQSVMNRSKSSLTNEEIEAFWRSRQKAMEEHLNDAAAQKATVADAAAGSSASAVIGSLPIPIQAAAQVMVQELKTPIAASPAWWTRSDWAFLNDPPESHTDARHKYTPQFDVASKVSHSDELYTFQASRSSGSSNVF</sequence>
<name>A0ABP0U7J8_9BRYO</name>
<dbReference type="EMBL" id="OZ019894">
    <property type="protein sequence ID" value="CAK9214643.1"/>
    <property type="molecule type" value="Genomic_DNA"/>
</dbReference>
<dbReference type="Proteomes" id="UP001497512">
    <property type="component" value="Chromosome 2"/>
</dbReference>
<gene>
    <name evidence="1" type="ORF">CSSPTR1EN2_LOCUS12334</name>
</gene>
<dbReference type="PANTHER" id="PTHR33872:SF2">
    <property type="entry name" value="DNA POLYMERASE EPSILON CATALYTIC SUBUNIT A"/>
    <property type="match status" value="1"/>
</dbReference>